<feature type="compositionally biased region" description="Basic and acidic residues" evidence="4">
    <location>
        <begin position="33"/>
        <end position="50"/>
    </location>
</feature>
<evidence type="ECO:0000256" key="4">
    <source>
        <dbReference type="SAM" id="MobiDB-lite"/>
    </source>
</evidence>
<dbReference type="PROSITE" id="PS00463">
    <property type="entry name" value="ZN2_CY6_FUNGAL_1"/>
    <property type="match status" value="1"/>
</dbReference>
<dbReference type="InterPro" id="IPR001138">
    <property type="entry name" value="Zn2Cys6_DnaBD"/>
</dbReference>
<dbReference type="PANTHER" id="PTHR31001">
    <property type="entry name" value="UNCHARACTERIZED TRANSCRIPTIONAL REGULATORY PROTEIN"/>
    <property type="match status" value="1"/>
</dbReference>
<comment type="caution">
    <text evidence="6">The sequence shown here is derived from an EMBL/GenBank/DDBJ whole genome shotgun (WGS) entry which is preliminary data.</text>
</comment>
<dbReference type="CDD" id="cd12148">
    <property type="entry name" value="fungal_TF_MHR"/>
    <property type="match status" value="1"/>
</dbReference>
<dbReference type="Proteomes" id="UP001164286">
    <property type="component" value="Unassembled WGS sequence"/>
</dbReference>
<reference evidence="6" key="1">
    <citation type="journal article" date="2022" name="G3 (Bethesda)">
        <title>High quality genome of the basidiomycete yeast Dioszegia hungarica PDD-24b-2 isolated from cloud water.</title>
        <authorList>
            <person name="Jarrige D."/>
            <person name="Haridas S."/>
            <person name="Bleykasten-Grosshans C."/>
            <person name="Joly M."/>
            <person name="Nadalig T."/>
            <person name="Sancelme M."/>
            <person name="Vuilleumier S."/>
            <person name="Grigoriev I.V."/>
            <person name="Amato P."/>
            <person name="Bringel F."/>
        </authorList>
    </citation>
    <scope>NUCLEOTIDE SEQUENCE</scope>
    <source>
        <strain evidence="6">PDD-24b-2</strain>
    </source>
</reference>
<evidence type="ECO:0000313" key="7">
    <source>
        <dbReference type="Proteomes" id="UP001164286"/>
    </source>
</evidence>
<dbReference type="Gene3D" id="4.10.240.10">
    <property type="entry name" value="Zn(2)-C6 fungal-type DNA-binding domain"/>
    <property type="match status" value="1"/>
</dbReference>
<dbReference type="SMART" id="SM00066">
    <property type="entry name" value="GAL4"/>
    <property type="match status" value="1"/>
</dbReference>
<evidence type="ECO:0000256" key="2">
    <source>
        <dbReference type="ARBA" id="ARBA00022723"/>
    </source>
</evidence>
<keyword evidence="3" id="KW-0539">Nucleus</keyword>
<accession>A0AA38H059</accession>
<dbReference type="Pfam" id="PF00172">
    <property type="entry name" value="Zn_clus"/>
    <property type="match status" value="1"/>
</dbReference>
<gene>
    <name evidence="6" type="ORF">MKK02DRAFT_40573</name>
</gene>
<sequence>MSTPAKRPFGGDPQRKGSGSNNENSDNAMGMSGDRRDMVRKGSVDSDRESKKKRVSLSCAQCTKRKQKCNREFPCNHCVARKVPELCVPYNPTAAPTSGPDPATTARIDRLETVLSFVVRHHGGLWGYRDVKEWMQVGTFQKLFPSSPSGTPRAYPDLDSEREREHQREMHPPQIASGSGHIKQDVFEMEHSQSVGGDEERLERLGEMEGLPESMEARGKVNIKHDFHGTPAENLQQLIRECGMSPHKLAELVQELPPKQLADKIINWFFIKLNFARYPIDERSFRESYENLYQRSTAIDPSNVRALPLVFIVLALAVRLAPEEWAGNDETRKLSSLRMYWSSRRSILVATAVQSESIELVLSRLLSAMYLVTIHDRRLTECWSQLGASLRTAQAIGLHRDGAKLGLDPHQSEYRRRIWSYLYHADKLYSLVLGRPPSISDSYTDTLPPSNIDMASFHPSLPPPPPLPLSQPTTATFLILRRSLSTIVGNVVHHFQKLDEPAKYSDVEALQVEMDRFIDGLPGCFRMYDPDKSLDESLFWLPVHRFSLLSEIIMTTIILHRPWLLRRLSSNRYAASRTACFEMAKLDFALRTEHYKTVPDHKVYQSQGQFKMFNSAMIAGISAIIDPRGPDGDTMRRILGTFLELNPWAVVKNKDETTRKEVRIIQTLSRRAAQIYEKSFGPGELSPPERDSVGLLLGLREDNTAPPTPMPGPATNGHKGWAHLINNNNGEGRVSPGSSVHEDDSQRMLDHWLNANSSLAVGSLTGPFPLDPLTQGSYAPMAPPPVPGPMGMRPPLSHPGTPMAPPLPSRMSWDGGVPQSSYSMGGMGPQATYGAGPSSMPISDMNLDMPIGNANLGHGGHGHGHGHVSGEMMFDPGMNVPMGMGMGMGMGLGVGGAAGYGLGSMGMGMGDIPVLGAAGSGENADEYWNALIDGILGTTSNMGAGGSGA</sequence>
<feature type="compositionally biased region" description="Basic and acidic residues" evidence="4">
    <location>
        <begin position="159"/>
        <end position="171"/>
    </location>
</feature>
<feature type="region of interest" description="Disordered" evidence="4">
    <location>
        <begin position="1"/>
        <end position="57"/>
    </location>
</feature>
<dbReference type="GO" id="GO:0005634">
    <property type="term" value="C:nucleus"/>
    <property type="evidence" value="ECO:0007669"/>
    <property type="project" value="UniProtKB-SubCell"/>
</dbReference>
<dbReference type="PROSITE" id="PS50048">
    <property type="entry name" value="ZN2_CY6_FUNGAL_2"/>
    <property type="match status" value="1"/>
</dbReference>
<evidence type="ECO:0000256" key="1">
    <source>
        <dbReference type="ARBA" id="ARBA00004123"/>
    </source>
</evidence>
<dbReference type="EMBL" id="JAKWFO010000014">
    <property type="protein sequence ID" value="KAI9632268.1"/>
    <property type="molecule type" value="Genomic_DNA"/>
</dbReference>
<dbReference type="RefSeq" id="XP_052942045.1">
    <property type="nucleotide sequence ID" value="XM_053091159.1"/>
</dbReference>
<evidence type="ECO:0000259" key="5">
    <source>
        <dbReference type="PROSITE" id="PS50048"/>
    </source>
</evidence>
<name>A0AA38H059_9TREE</name>
<protein>
    <submittedName>
        <fullName evidence="6">Fungal-specific transcription factor domain-containing protein</fullName>
    </submittedName>
</protein>
<keyword evidence="7" id="KW-1185">Reference proteome</keyword>
<dbReference type="GO" id="GO:0008270">
    <property type="term" value="F:zinc ion binding"/>
    <property type="evidence" value="ECO:0007669"/>
    <property type="project" value="InterPro"/>
</dbReference>
<dbReference type="AlphaFoldDB" id="A0AA38H059"/>
<evidence type="ECO:0000256" key="3">
    <source>
        <dbReference type="ARBA" id="ARBA00023242"/>
    </source>
</evidence>
<feature type="domain" description="Zn(2)-C6 fungal-type" evidence="5">
    <location>
        <begin position="58"/>
        <end position="88"/>
    </location>
</feature>
<dbReference type="Pfam" id="PF04082">
    <property type="entry name" value="Fungal_trans"/>
    <property type="match status" value="1"/>
</dbReference>
<dbReference type="InterPro" id="IPR007219">
    <property type="entry name" value="XnlR_reg_dom"/>
</dbReference>
<dbReference type="SMART" id="SM00906">
    <property type="entry name" value="Fungal_trans"/>
    <property type="match status" value="1"/>
</dbReference>
<dbReference type="GeneID" id="77730364"/>
<dbReference type="GO" id="GO:0003677">
    <property type="term" value="F:DNA binding"/>
    <property type="evidence" value="ECO:0007669"/>
    <property type="project" value="InterPro"/>
</dbReference>
<proteinExistence type="predicted"/>
<dbReference type="InterPro" id="IPR036864">
    <property type="entry name" value="Zn2-C6_fun-type_DNA-bd_sf"/>
</dbReference>
<feature type="compositionally biased region" description="Polar residues" evidence="4">
    <location>
        <begin position="17"/>
        <end position="27"/>
    </location>
</feature>
<comment type="subcellular location">
    <subcellularLocation>
        <location evidence="1">Nucleus</location>
    </subcellularLocation>
</comment>
<dbReference type="CDD" id="cd00067">
    <property type="entry name" value="GAL4"/>
    <property type="match status" value="1"/>
</dbReference>
<dbReference type="InterPro" id="IPR050613">
    <property type="entry name" value="Sec_Metabolite_Reg"/>
</dbReference>
<organism evidence="6 7">
    <name type="scientific">Dioszegia hungarica</name>
    <dbReference type="NCBI Taxonomy" id="4972"/>
    <lineage>
        <taxon>Eukaryota</taxon>
        <taxon>Fungi</taxon>
        <taxon>Dikarya</taxon>
        <taxon>Basidiomycota</taxon>
        <taxon>Agaricomycotina</taxon>
        <taxon>Tremellomycetes</taxon>
        <taxon>Tremellales</taxon>
        <taxon>Bulleribasidiaceae</taxon>
        <taxon>Dioszegia</taxon>
    </lineage>
</organism>
<dbReference type="GO" id="GO:0000981">
    <property type="term" value="F:DNA-binding transcription factor activity, RNA polymerase II-specific"/>
    <property type="evidence" value="ECO:0007669"/>
    <property type="project" value="InterPro"/>
</dbReference>
<dbReference type="SUPFAM" id="SSF57701">
    <property type="entry name" value="Zn2/Cys6 DNA-binding domain"/>
    <property type="match status" value="1"/>
</dbReference>
<evidence type="ECO:0000313" key="6">
    <source>
        <dbReference type="EMBL" id="KAI9632268.1"/>
    </source>
</evidence>
<dbReference type="GO" id="GO:0006351">
    <property type="term" value="P:DNA-templated transcription"/>
    <property type="evidence" value="ECO:0007669"/>
    <property type="project" value="InterPro"/>
</dbReference>
<keyword evidence="2" id="KW-0479">Metal-binding</keyword>
<dbReference type="PANTHER" id="PTHR31001:SF87">
    <property type="entry name" value="COL-21"/>
    <property type="match status" value="1"/>
</dbReference>
<feature type="region of interest" description="Disordered" evidence="4">
    <location>
        <begin position="143"/>
        <end position="180"/>
    </location>
</feature>